<dbReference type="Proteomes" id="UP000317944">
    <property type="component" value="Unassembled WGS sequence"/>
</dbReference>
<evidence type="ECO:0000313" key="5">
    <source>
        <dbReference type="EMBL" id="TQR33600.1"/>
    </source>
</evidence>
<dbReference type="GO" id="GO:0004888">
    <property type="term" value="F:transmembrane signaling receptor activity"/>
    <property type="evidence" value="ECO:0007669"/>
    <property type="project" value="InterPro"/>
</dbReference>
<sequence>MGLFGLFQKPMDESVEMHNDLEIQKLKKRILELELEQESIDVKNAILDFVLAHMELINFQTALKVQNVSTSVGDISAMSEEMSSNTEEMLAVEQNVNANIQEIKQHSLLLVEEMESSISKGEMVQGLLAKGAHSTEQLKNEMTKMDDIGKGVTGIADQTQLLSLNASIEAARAGEHGNGFNVVAMEVGKLANSSKGSLQEMTKIRSVIDKKLHNTITNINQVEHYLTDFLSIMKDNIANLTITSRNIEEAAHGIHQITAASEENVIAVGRLAETTTELSLTSDFSDLIQNQVSEMLKAIAPTIRKPSEQTVVSQLAARLMDHASFLRNAIQKAGQKETIKTHHQCMFGKWYYGHFEEYQNLLEYRHIEQPHELVHMAAQKLVNELSINNIEEMIQHSLNILEAFISFIDVLLKKRHAQLSI</sequence>
<proteinExistence type="inferred from homology"/>
<dbReference type="Pfam" id="PF00015">
    <property type="entry name" value="MCPsignal"/>
    <property type="match status" value="1"/>
</dbReference>
<keyword evidence="1 3" id="KW-0807">Transducer</keyword>
<dbReference type="GO" id="GO:0007165">
    <property type="term" value="P:signal transduction"/>
    <property type="evidence" value="ECO:0007669"/>
    <property type="project" value="UniProtKB-KW"/>
</dbReference>
<feature type="domain" description="Methyl-accepting transducer" evidence="4">
    <location>
        <begin position="57"/>
        <end position="279"/>
    </location>
</feature>
<name>A0A544UK34_LYSSH</name>
<comment type="similarity">
    <text evidence="2">Belongs to the methyl-accepting chemotaxis (MCP) protein family.</text>
</comment>
<dbReference type="PROSITE" id="PS50111">
    <property type="entry name" value="CHEMOTAXIS_TRANSDUC_2"/>
    <property type="match status" value="1"/>
</dbReference>
<dbReference type="InterPro" id="IPR004090">
    <property type="entry name" value="Chemotax_Me-accpt_rcpt"/>
</dbReference>
<dbReference type="PANTHER" id="PTHR32089:SF112">
    <property type="entry name" value="LYSOZYME-LIKE PROTEIN-RELATED"/>
    <property type="match status" value="1"/>
</dbReference>
<dbReference type="InterPro" id="IPR025991">
    <property type="entry name" value="Chemoreceptor_zinc-bind_dom"/>
</dbReference>
<dbReference type="GO" id="GO:0016020">
    <property type="term" value="C:membrane"/>
    <property type="evidence" value="ECO:0007669"/>
    <property type="project" value="InterPro"/>
</dbReference>
<dbReference type="Pfam" id="PF13682">
    <property type="entry name" value="CZB"/>
    <property type="match status" value="1"/>
</dbReference>
<dbReference type="AlphaFoldDB" id="A0A544UK34"/>
<dbReference type="GO" id="GO:0006935">
    <property type="term" value="P:chemotaxis"/>
    <property type="evidence" value="ECO:0007669"/>
    <property type="project" value="InterPro"/>
</dbReference>
<evidence type="ECO:0000256" key="2">
    <source>
        <dbReference type="ARBA" id="ARBA00029447"/>
    </source>
</evidence>
<dbReference type="RefSeq" id="WP_142508862.1">
    <property type="nucleotide sequence ID" value="NZ_SADV01000007.1"/>
</dbReference>
<evidence type="ECO:0000256" key="1">
    <source>
        <dbReference type="ARBA" id="ARBA00023224"/>
    </source>
</evidence>
<evidence type="ECO:0000313" key="6">
    <source>
        <dbReference type="Proteomes" id="UP000317944"/>
    </source>
</evidence>
<accession>A0A544UK34</accession>
<comment type="caution">
    <text evidence="5">The sequence shown here is derived from an EMBL/GenBank/DDBJ whole genome shotgun (WGS) entry which is preliminary data.</text>
</comment>
<dbReference type="SMART" id="SM00283">
    <property type="entry name" value="MA"/>
    <property type="match status" value="1"/>
</dbReference>
<reference evidence="5 6" key="1">
    <citation type="submission" date="2018-03" db="EMBL/GenBank/DDBJ databases">
        <title>Aerobic endospore-forming bacteria genome sequencing and assembly.</title>
        <authorList>
            <person name="Cavalcante D.A."/>
            <person name="Driks A."/>
            <person name="Putonti C."/>
            <person name="De-Souza M.T."/>
        </authorList>
    </citation>
    <scope>NUCLEOTIDE SEQUENCE [LARGE SCALE GENOMIC DNA]</scope>
    <source>
        <strain evidence="5 6">SDF0037</strain>
    </source>
</reference>
<dbReference type="EMBL" id="SADV01000007">
    <property type="protein sequence ID" value="TQR33600.1"/>
    <property type="molecule type" value="Genomic_DNA"/>
</dbReference>
<protein>
    <recommendedName>
        <fullName evidence="4">Methyl-accepting transducer domain-containing protein</fullName>
    </recommendedName>
</protein>
<dbReference type="PRINTS" id="PR00260">
    <property type="entry name" value="CHEMTRNSDUCR"/>
</dbReference>
<dbReference type="Gene3D" id="1.20.120.30">
    <property type="entry name" value="Aspartate receptor, ligand-binding domain"/>
    <property type="match status" value="1"/>
</dbReference>
<evidence type="ECO:0000259" key="4">
    <source>
        <dbReference type="PROSITE" id="PS50111"/>
    </source>
</evidence>
<dbReference type="OrthoDB" id="9816519at2"/>
<dbReference type="SUPFAM" id="SSF58104">
    <property type="entry name" value="Methyl-accepting chemotaxis protein (MCP) signaling domain"/>
    <property type="match status" value="1"/>
</dbReference>
<gene>
    <name evidence="5" type="ORF">C7Y47_11185</name>
</gene>
<dbReference type="PANTHER" id="PTHR32089">
    <property type="entry name" value="METHYL-ACCEPTING CHEMOTAXIS PROTEIN MCPB"/>
    <property type="match status" value="1"/>
</dbReference>
<dbReference type="Gene3D" id="1.10.287.950">
    <property type="entry name" value="Methyl-accepting chemotaxis protein"/>
    <property type="match status" value="1"/>
</dbReference>
<evidence type="ECO:0000256" key="3">
    <source>
        <dbReference type="PROSITE-ProRule" id="PRU00284"/>
    </source>
</evidence>
<organism evidence="5 6">
    <name type="scientific">Lysinibacillus sphaericus</name>
    <name type="common">Bacillus sphaericus</name>
    <dbReference type="NCBI Taxonomy" id="1421"/>
    <lineage>
        <taxon>Bacteria</taxon>
        <taxon>Bacillati</taxon>
        <taxon>Bacillota</taxon>
        <taxon>Bacilli</taxon>
        <taxon>Bacillales</taxon>
        <taxon>Bacillaceae</taxon>
        <taxon>Lysinibacillus</taxon>
    </lineage>
</organism>
<dbReference type="InterPro" id="IPR004089">
    <property type="entry name" value="MCPsignal_dom"/>
</dbReference>